<feature type="domain" description="Tetracyclin repressor-like C-terminal" evidence="1">
    <location>
        <begin position="91"/>
        <end position="196"/>
    </location>
</feature>
<proteinExistence type="predicted"/>
<sequence length="219" mass="24575">MRLGMRERAMSGTADQFDSEKARMLRFAERMIEERGDAVSRSALAGYAGVPRPRIEAMFADDDELFDAVVAGWFGDHVTIMEEVLASDLPPNRKMFEFFARRFRLQRERFRANPAAFKAYCELGAAHFERVRSYVDLADHYLCELIAQAQAEGAFEGLAIDRALSLINQMVLPYTMADVLTYMDERLSEEKLGQIVDTLFAGLSAADRGARGLSGLRAA</sequence>
<reference evidence="3" key="1">
    <citation type="journal article" date="2019" name="Int. J. Syst. Evol. Microbiol.">
        <title>The Global Catalogue of Microorganisms (GCM) 10K type strain sequencing project: providing services to taxonomists for standard genome sequencing and annotation.</title>
        <authorList>
            <consortium name="The Broad Institute Genomics Platform"/>
            <consortium name="The Broad Institute Genome Sequencing Center for Infectious Disease"/>
            <person name="Wu L."/>
            <person name="Ma J."/>
        </authorList>
    </citation>
    <scope>NUCLEOTIDE SEQUENCE [LARGE SCALE GENOMIC DNA]</scope>
    <source>
        <strain evidence="3">CGMCC 1.15959</strain>
    </source>
</reference>
<accession>A0ABQ1SAV7</accession>
<organism evidence="2 3">
    <name type="scientific">Tsuneonella deserti</name>
    <dbReference type="NCBI Taxonomy" id="2035528"/>
    <lineage>
        <taxon>Bacteria</taxon>
        <taxon>Pseudomonadati</taxon>
        <taxon>Pseudomonadota</taxon>
        <taxon>Alphaproteobacteria</taxon>
        <taxon>Sphingomonadales</taxon>
        <taxon>Erythrobacteraceae</taxon>
        <taxon>Tsuneonella</taxon>
    </lineage>
</organism>
<keyword evidence="3" id="KW-1185">Reference proteome</keyword>
<comment type="caution">
    <text evidence="2">The sequence shown here is derived from an EMBL/GenBank/DDBJ whole genome shotgun (WGS) entry which is preliminary data.</text>
</comment>
<evidence type="ECO:0000313" key="2">
    <source>
        <dbReference type="EMBL" id="GGE05337.1"/>
    </source>
</evidence>
<dbReference type="SUPFAM" id="SSF46689">
    <property type="entry name" value="Homeodomain-like"/>
    <property type="match status" value="1"/>
</dbReference>
<dbReference type="Gene3D" id="1.10.357.10">
    <property type="entry name" value="Tetracycline Repressor, domain 2"/>
    <property type="match status" value="1"/>
</dbReference>
<dbReference type="Proteomes" id="UP000619041">
    <property type="component" value="Unassembled WGS sequence"/>
</dbReference>
<name>A0ABQ1SAV7_9SPHN</name>
<dbReference type="EMBL" id="BMKL01000001">
    <property type="protein sequence ID" value="GGE05337.1"/>
    <property type="molecule type" value="Genomic_DNA"/>
</dbReference>
<dbReference type="InterPro" id="IPR041478">
    <property type="entry name" value="TetR_C_27"/>
</dbReference>
<protein>
    <recommendedName>
        <fullName evidence="1">Tetracyclin repressor-like C-terminal domain-containing protein</fullName>
    </recommendedName>
</protein>
<evidence type="ECO:0000313" key="3">
    <source>
        <dbReference type="Proteomes" id="UP000619041"/>
    </source>
</evidence>
<evidence type="ECO:0000259" key="1">
    <source>
        <dbReference type="Pfam" id="PF17935"/>
    </source>
</evidence>
<dbReference type="InterPro" id="IPR009057">
    <property type="entry name" value="Homeodomain-like_sf"/>
</dbReference>
<dbReference type="Pfam" id="PF17935">
    <property type="entry name" value="TetR_C_27"/>
    <property type="match status" value="1"/>
</dbReference>
<gene>
    <name evidence="2" type="ORF">GCM10011515_26080</name>
</gene>